<evidence type="ECO:0000313" key="1">
    <source>
        <dbReference type="EMBL" id="VCW85575.1"/>
    </source>
</evidence>
<comment type="caution">
    <text evidence="1">The sequence shown here is derived from an EMBL/GenBank/DDBJ whole genome shotgun (WGS) entry which is preliminary data.</text>
</comment>
<keyword evidence="2" id="KW-1185">Reference proteome</keyword>
<organism evidence="1 2">
    <name type="scientific">Gulo gulo</name>
    <name type="common">Wolverine</name>
    <name type="synonym">Gluton</name>
    <dbReference type="NCBI Taxonomy" id="48420"/>
    <lineage>
        <taxon>Eukaryota</taxon>
        <taxon>Metazoa</taxon>
        <taxon>Chordata</taxon>
        <taxon>Craniata</taxon>
        <taxon>Vertebrata</taxon>
        <taxon>Euteleostomi</taxon>
        <taxon>Mammalia</taxon>
        <taxon>Eutheria</taxon>
        <taxon>Laurasiatheria</taxon>
        <taxon>Carnivora</taxon>
        <taxon>Caniformia</taxon>
        <taxon>Musteloidea</taxon>
        <taxon>Mustelidae</taxon>
        <taxon>Guloninae</taxon>
        <taxon>Gulo</taxon>
    </lineage>
</organism>
<reference evidence="1 2" key="1">
    <citation type="submission" date="2018-10" db="EMBL/GenBank/DDBJ databases">
        <authorList>
            <person name="Ekblom R."/>
            <person name="Jareborg N."/>
        </authorList>
    </citation>
    <scope>NUCLEOTIDE SEQUENCE [LARGE SCALE GENOMIC DNA]</scope>
    <source>
        <tissue evidence="1">Muscle</tissue>
    </source>
</reference>
<feature type="non-terminal residue" evidence="1">
    <location>
        <position position="1"/>
    </location>
</feature>
<name>A0A9X9LTF5_GULGU</name>
<gene>
    <name evidence="1" type="ORF">BN2614_LOCUS7</name>
</gene>
<proteinExistence type="predicted"/>
<evidence type="ECO:0000313" key="2">
    <source>
        <dbReference type="Proteomes" id="UP000269945"/>
    </source>
</evidence>
<accession>A0A9X9LTF5</accession>
<sequence>VGVAHGDDLGSWLVAGASEISRRSVRRSPALESMLNSHPCPLGGMKIPGTAFQGS</sequence>
<dbReference type="Proteomes" id="UP000269945">
    <property type="component" value="Unassembled WGS sequence"/>
</dbReference>
<dbReference type="AlphaFoldDB" id="A0A9X9LTF5"/>
<dbReference type="EMBL" id="CYRY02015692">
    <property type="protein sequence ID" value="VCW85575.1"/>
    <property type="molecule type" value="Genomic_DNA"/>
</dbReference>
<protein>
    <submittedName>
        <fullName evidence="1">Uncharacterized protein</fullName>
    </submittedName>
</protein>